<protein>
    <submittedName>
        <fullName evidence="1">Carboxypeptidase-like regulatory domain-containing protein</fullName>
    </submittedName>
</protein>
<dbReference type="Pfam" id="PF13715">
    <property type="entry name" value="CarbopepD_reg_2"/>
    <property type="match status" value="1"/>
</dbReference>
<evidence type="ECO:0000313" key="2">
    <source>
        <dbReference type="Proteomes" id="UP001250662"/>
    </source>
</evidence>
<dbReference type="Proteomes" id="UP001250662">
    <property type="component" value="Unassembled WGS sequence"/>
</dbReference>
<proteinExistence type="predicted"/>
<comment type="caution">
    <text evidence="1">The sequence shown here is derived from an EMBL/GenBank/DDBJ whole genome shotgun (WGS) entry which is preliminary data.</text>
</comment>
<dbReference type="RefSeq" id="WP_311384982.1">
    <property type="nucleotide sequence ID" value="NZ_JAVRHU010000002.1"/>
</dbReference>
<dbReference type="SUPFAM" id="SSF49464">
    <property type="entry name" value="Carboxypeptidase regulatory domain-like"/>
    <property type="match status" value="2"/>
</dbReference>
<keyword evidence="2" id="KW-1185">Reference proteome</keyword>
<dbReference type="EMBL" id="JAVRHU010000002">
    <property type="protein sequence ID" value="MDT0621337.1"/>
    <property type="molecule type" value="Genomic_DNA"/>
</dbReference>
<name>A0ABU3BGR0_9FLAO</name>
<organism evidence="1 2">
    <name type="scientific">Croceitalea vernalis</name>
    <dbReference type="NCBI Taxonomy" id="3075599"/>
    <lineage>
        <taxon>Bacteria</taxon>
        <taxon>Pseudomonadati</taxon>
        <taxon>Bacteroidota</taxon>
        <taxon>Flavobacteriia</taxon>
        <taxon>Flavobacteriales</taxon>
        <taxon>Flavobacteriaceae</taxon>
        <taxon>Croceitalea</taxon>
    </lineage>
</organism>
<reference evidence="1 2" key="1">
    <citation type="submission" date="2023-09" db="EMBL/GenBank/DDBJ databases">
        <authorList>
            <person name="Rey-Velasco X."/>
        </authorList>
    </citation>
    <scope>NUCLEOTIDE SEQUENCE [LARGE SCALE GENOMIC DNA]</scope>
    <source>
        <strain evidence="1 2">P007</strain>
    </source>
</reference>
<gene>
    <name evidence="1" type="ORF">RM520_06865</name>
</gene>
<evidence type="ECO:0000313" key="1">
    <source>
        <dbReference type="EMBL" id="MDT0621337.1"/>
    </source>
</evidence>
<dbReference type="InterPro" id="IPR008969">
    <property type="entry name" value="CarboxyPept-like_regulatory"/>
</dbReference>
<sequence>MKKKLTNYLFFIFSFYTILVGAQKDYKGRVVDATTKEPLAYVNIGIQEAGIGTVSDEEGLFHMYLEQDKFRTDEQIIFSSLGYETLYIPISEIQLVYNDYPEIALKPKLFELNEIVVSNKGERFIPDNVGYRNYGVKNYGYWKDNIALGGELATRIVVKSGLRKLNNFEFEVWHNPSDSLLLRVNIYDDNGGSNKPGINLNTSSKNILTTVKTDDKMVKVDLRPFDIYVMNDFIISLELLKIYGDEELGLVLLASLNQFGSYRKYASQDNWESLSDTNMAYYVQSELMVSEKLAQRFERKKEKKKKKQRTVSGFVIMKGKMISGVSVLNNRTKADTISDDGGRYIIPADKGDILTFSKEGYKDFSFEITDKITQNVVLRLK</sequence>
<accession>A0ABU3BGR0</accession>